<dbReference type="Proteomes" id="UP000279275">
    <property type="component" value="Unassembled WGS sequence"/>
</dbReference>
<evidence type="ECO:0000256" key="1">
    <source>
        <dbReference type="SAM" id="SignalP"/>
    </source>
</evidence>
<evidence type="ECO:0000313" key="2">
    <source>
        <dbReference type="EMBL" id="RMI35237.1"/>
    </source>
</evidence>
<evidence type="ECO:0000313" key="3">
    <source>
        <dbReference type="Proteomes" id="UP000279275"/>
    </source>
</evidence>
<evidence type="ECO:0008006" key="4">
    <source>
        <dbReference type="Google" id="ProtNLM"/>
    </source>
</evidence>
<feature type="signal peptide" evidence="1">
    <location>
        <begin position="1"/>
        <end position="29"/>
    </location>
</feature>
<keyword evidence="3" id="KW-1185">Reference proteome</keyword>
<comment type="caution">
    <text evidence="2">The sequence shown here is derived from an EMBL/GenBank/DDBJ whole genome shotgun (WGS) entry which is preliminary data.</text>
</comment>
<dbReference type="AlphaFoldDB" id="A0A3M2LCH4"/>
<reference evidence="2 3" key="1">
    <citation type="submission" date="2018-10" db="EMBL/GenBank/DDBJ databases">
        <title>Isolation from cow dung.</title>
        <authorList>
            <person name="Ling L."/>
        </authorList>
    </citation>
    <scope>NUCLEOTIDE SEQUENCE [LARGE SCALE GENOMIC DNA]</scope>
    <source>
        <strain evidence="2 3">NEAU-LL90</strain>
    </source>
</reference>
<feature type="chain" id="PRO_5018026960" description="Intersectin-EH binding protein Ibp1" evidence="1">
    <location>
        <begin position="30"/>
        <end position="114"/>
    </location>
</feature>
<dbReference type="EMBL" id="RFFH01000001">
    <property type="protein sequence ID" value="RMI35237.1"/>
    <property type="molecule type" value="Genomic_DNA"/>
</dbReference>
<protein>
    <recommendedName>
        <fullName evidence="4">Intersectin-EH binding protein Ibp1</fullName>
    </recommendedName>
</protein>
<sequence length="114" mass="10977">MRNIYTRAALGVLTGAALSTAALSGTASADPVAATYPTCISGPTTFSVLVPCATGSTVLDEVVALGVQIPLGSVVLADQLPGGCHLGSATTNGMPCTPSGSAAIPAALGGISVY</sequence>
<keyword evidence="1" id="KW-0732">Signal</keyword>
<organism evidence="2 3">
    <name type="scientific">Nocardia stercoris</name>
    <dbReference type="NCBI Taxonomy" id="2483361"/>
    <lineage>
        <taxon>Bacteria</taxon>
        <taxon>Bacillati</taxon>
        <taxon>Actinomycetota</taxon>
        <taxon>Actinomycetes</taxon>
        <taxon>Mycobacteriales</taxon>
        <taxon>Nocardiaceae</taxon>
        <taxon>Nocardia</taxon>
    </lineage>
</organism>
<gene>
    <name evidence="2" type="ORF">EBN03_02810</name>
</gene>
<name>A0A3M2LCH4_9NOCA</name>
<proteinExistence type="predicted"/>
<dbReference type="RefSeq" id="WP_122186212.1">
    <property type="nucleotide sequence ID" value="NZ_RFFH01000001.1"/>
</dbReference>
<accession>A0A3M2LCH4</accession>